<proteinExistence type="predicted"/>
<dbReference type="GeneID" id="28824363"/>
<evidence type="ECO:0000313" key="3">
    <source>
        <dbReference type="Proteomes" id="UP000070700"/>
    </source>
</evidence>
<evidence type="ECO:0000256" key="1">
    <source>
        <dbReference type="SAM" id="MobiDB-lite"/>
    </source>
</evidence>
<dbReference type="AlphaFoldDB" id="A0A194XG98"/>
<reference evidence="2 3" key="1">
    <citation type="submission" date="2015-10" db="EMBL/GenBank/DDBJ databases">
        <title>Full genome of DAOMC 229536 Phialocephala scopiformis, a fungal endophyte of spruce producing the potent anti-insectan compound rugulosin.</title>
        <authorList>
            <consortium name="DOE Joint Genome Institute"/>
            <person name="Walker A.K."/>
            <person name="Frasz S.L."/>
            <person name="Seifert K.A."/>
            <person name="Miller J.D."/>
            <person name="Mondo S.J."/>
            <person name="Labutti K."/>
            <person name="Lipzen A."/>
            <person name="Dockter R."/>
            <person name="Kennedy M."/>
            <person name="Grigoriev I.V."/>
            <person name="Spatafora J.W."/>
        </authorList>
    </citation>
    <scope>NUCLEOTIDE SEQUENCE [LARGE SCALE GENOMIC DNA]</scope>
    <source>
        <strain evidence="2 3">CBS 120377</strain>
    </source>
</reference>
<feature type="compositionally biased region" description="Polar residues" evidence="1">
    <location>
        <begin position="45"/>
        <end position="58"/>
    </location>
</feature>
<evidence type="ECO:0000313" key="2">
    <source>
        <dbReference type="EMBL" id="KUJ19161.1"/>
    </source>
</evidence>
<dbReference type="Proteomes" id="UP000070700">
    <property type="component" value="Unassembled WGS sequence"/>
</dbReference>
<feature type="compositionally biased region" description="Basic residues" evidence="1">
    <location>
        <begin position="65"/>
        <end position="74"/>
    </location>
</feature>
<dbReference type="EMBL" id="KQ947411">
    <property type="protein sequence ID" value="KUJ19161.1"/>
    <property type="molecule type" value="Genomic_DNA"/>
</dbReference>
<dbReference type="KEGG" id="psco:LY89DRAFT_683089"/>
<sequence length="106" mass="11452">MVLTRSQRKAALESGSSVTATTDHNDASKPPKSSNVAREEPLAQSDKTTAEDATTPSLNVVLKPAPKKAKPKLRAKTDNEEVPMLVYKVTMDDLMPPPSESVVEIH</sequence>
<dbReference type="InParanoid" id="A0A194XG98"/>
<protein>
    <submittedName>
        <fullName evidence="2">Uncharacterized protein</fullName>
    </submittedName>
</protein>
<gene>
    <name evidence="2" type="ORF">LY89DRAFT_683089</name>
</gene>
<organism evidence="2 3">
    <name type="scientific">Mollisia scopiformis</name>
    <name type="common">Conifer needle endophyte fungus</name>
    <name type="synonym">Phialocephala scopiformis</name>
    <dbReference type="NCBI Taxonomy" id="149040"/>
    <lineage>
        <taxon>Eukaryota</taxon>
        <taxon>Fungi</taxon>
        <taxon>Dikarya</taxon>
        <taxon>Ascomycota</taxon>
        <taxon>Pezizomycotina</taxon>
        <taxon>Leotiomycetes</taxon>
        <taxon>Helotiales</taxon>
        <taxon>Mollisiaceae</taxon>
        <taxon>Mollisia</taxon>
    </lineage>
</organism>
<dbReference type="RefSeq" id="XP_018073516.1">
    <property type="nucleotide sequence ID" value="XM_018214637.1"/>
</dbReference>
<feature type="region of interest" description="Disordered" evidence="1">
    <location>
        <begin position="1"/>
        <end position="76"/>
    </location>
</feature>
<name>A0A194XG98_MOLSC</name>
<keyword evidence="3" id="KW-1185">Reference proteome</keyword>
<accession>A0A194XG98</accession>